<feature type="domain" description="DAHP synthetase I/KDSA" evidence="7">
    <location>
        <begin position="1"/>
        <end position="246"/>
    </location>
</feature>
<evidence type="ECO:0000313" key="8">
    <source>
        <dbReference type="EMBL" id="SUZ67615.1"/>
    </source>
</evidence>
<protein>
    <recommendedName>
        <fullName evidence="3">3-deoxy-8-phosphooctulonate synthase</fullName>
        <ecNumber evidence="3">2.5.1.55</ecNumber>
    </recommendedName>
</protein>
<evidence type="ECO:0000256" key="3">
    <source>
        <dbReference type="ARBA" id="ARBA00012693"/>
    </source>
</evidence>
<evidence type="ECO:0000256" key="2">
    <source>
        <dbReference type="ARBA" id="ARBA00010499"/>
    </source>
</evidence>
<comment type="subcellular location">
    <subcellularLocation>
        <location evidence="1">Cytoplasm</location>
    </subcellularLocation>
</comment>
<evidence type="ECO:0000259" key="7">
    <source>
        <dbReference type="Pfam" id="PF00793"/>
    </source>
</evidence>
<reference evidence="8" key="1">
    <citation type="submission" date="2018-05" db="EMBL/GenBank/DDBJ databases">
        <authorList>
            <person name="Lanie J.A."/>
            <person name="Ng W.-L."/>
            <person name="Kazmierczak K.M."/>
            <person name="Andrzejewski T.M."/>
            <person name="Davidsen T.M."/>
            <person name="Wayne K.J."/>
            <person name="Tettelin H."/>
            <person name="Glass J.I."/>
            <person name="Rusch D."/>
            <person name="Podicherti R."/>
            <person name="Tsui H.-C.T."/>
            <person name="Winkler M.E."/>
        </authorList>
    </citation>
    <scope>NUCLEOTIDE SEQUENCE</scope>
</reference>
<sequence length="265" mass="28033">MIAGPCLLEHDGLNVEIGRQLASLSSALGISVVFKASFDKANRSRGDSPRGPGLDGGLEQLRHVKEETGLPILTDVHEVDQAAEAARVVDILQIPALLCRQTDLLRAAGATGKVVNIKKGQWMTPEEMLGAVEKTREAGAPNVAVTERGTFFGYGDLIVDMRSFQKIREACRVPVIFDGTHSLQRPGLISGSSGGAPEFVPALVRAAVAAGCDGLFLEVHPDPRSAPSDGSSMLPLDELKPLLERVVAIRTALAEVDLEPSVSTG</sequence>
<dbReference type="NCBIfam" id="TIGR01362">
    <property type="entry name" value="KDO8P_synth"/>
    <property type="match status" value="1"/>
</dbReference>
<evidence type="ECO:0000256" key="6">
    <source>
        <dbReference type="ARBA" id="ARBA00049112"/>
    </source>
</evidence>
<gene>
    <name evidence="8" type="ORF">METZ01_LOCUS20469</name>
</gene>
<evidence type="ECO:0000256" key="1">
    <source>
        <dbReference type="ARBA" id="ARBA00004496"/>
    </source>
</evidence>
<name>A0A381PKQ4_9ZZZZ</name>
<dbReference type="GO" id="GO:0005737">
    <property type="term" value="C:cytoplasm"/>
    <property type="evidence" value="ECO:0007669"/>
    <property type="project" value="UniProtKB-SubCell"/>
</dbReference>
<dbReference type="GO" id="GO:0008676">
    <property type="term" value="F:3-deoxy-8-phosphooctulonate synthase activity"/>
    <property type="evidence" value="ECO:0007669"/>
    <property type="project" value="UniProtKB-EC"/>
</dbReference>
<dbReference type="EMBL" id="UINC01001016">
    <property type="protein sequence ID" value="SUZ67615.1"/>
    <property type="molecule type" value="Genomic_DNA"/>
</dbReference>
<keyword evidence="4" id="KW-0963">Cytoplasm</keyword>
<keyword evidence="5" id="KW-0808">Transferase</keyword>
<dbReference type="InterPro" id="IPR006218">
    <property type="entry name" value="DAHP1/KDSA"/>
</dbReference>
<accession>A0A381PKQ4</accession>
<dbReference type="AlphaFoldDB" id="A0A381PKQ4"/>
<dbReference type="Gene3D" id="3.20.20.70">
    <property type="entry name" value="Aldolase class I"/>
    <property type="match status" value="1"/>
</dbReference>
<evidence type="ECO:0000256" key="5">
    <source>
        <dbReference type="ARBA" id="ARBA00022679"/>
    </source>
</evidence>
<evidence type="ECO:0000256" key="4">
    <source>
        <dbReference type="ARBA" id="ARBA00022490"/>
    </source>
</evidence>
<dbReference type="Pfam" id="PF00793">
    <property type="entry name" value="DAHP_synth_1"/>
    <property type="match status" value="1"/>
</dbReference>
<proteinExistence type="inferred from homology"/>
<comment type="catalytic activity">
    <reaction evidence="6">
        <text>D-arabinose 5-phosphate + phosphoenolpyruvate + H2O = 3-deoxy-alpha-D-manno-2-octulosonate-8-phosphate + phosphate</text>
        <dbReference type="Rhea" id="RHEA:14053"/>
        <dbReference type="ChEBI" id="CHEBI:15377"/>
        <dbReference type="ChEBI" id="CHEBI:43474"/>
        <dbReference type="ChEBI" id="CHEBI:57693"/>
        <dbReference type="ChEBI" id="CHEBI:58702"/>
        <dbReference type="ChEBI" id="CHEBI:85985"/>
        <dbReference type="EC" id="2.5.1.55"/>
    </reaction>
</comment>
<organism evidence="8">
    <name type="scientific">marine metagenome</name>
    <dbReference type="NCBI Taxonomy" id="408172"/>
    <lineage>
        <taxon>unclassified sequences</taxon>
        <taxon>metagenomes</taxon>
        <taxon>ecological metagenomes</taxon>
    </lineage>
</organism>
<dbReference type="EC" id="2.5.1.55" evidence="3"/>
<dbReference type="NCBIfam" id="NF003543">
    <property type="entry name" value="PRK05198.1"/>
    <property type="match status" value="1"/>
</dbReference>
<dbReference type="InterPro" id="IPR006269">
    <property type="entry name" value="KDO8P_synthase"/>
</dbReference>
<dbReference type="SUPFAM" id="SSF51569">
    <property type="entry name" value="Aldolase"/>
    <property type="match status" value="1"/>
</dbReference>
<dbReference type="InterPro" id="IPR013785">
    <property type="entry name" value="Aldolase_TIM"/>
</dbReference>
<comment type="similarity">
    <text evidence="2">Belongs to the KdsA family.</text>
</comment>
<dbReference type="PANTHER" id="PTHR21057">
    <property type="entry name" value="PHOSPHO-2-DEHYDRO-3-DEOXYHEPTONATE ALDOLASE"/>
    <property type="match status" value="1"/>
</dbReference>